<evidence type="ECO:0000313" key="3">
    <source>
        <dbReference type="Proteomes" id="UP000253314"/>
    </source>
</evidence>
<feature type="chain" id="PRO_5016769279" description="Sporulation protein" evidence="1">
    <location>
        <begin position="27"/>
        <end position="153"/>
    </location>
</feature>
<dbReference type="Proteomes" id="UP000253314">
    <property type="component" value="Unassembled WGS sequence"/>
</dbReference>
<keyword evidence="3" id="KW-1185">Reference proteome</keyword>
<dbReference type="PROSITE" id="PS51257">
    <property type="entry name" value="PROKAR_LIPOPROTEIN"/>
    <property type="match status" value="1"/>
</dbReference>
<comment type="caution">
    <text evidence="2">The sequence shown here is derived from an EMBL/GenBank/DDBJ whole genome shotgun (WGS) entry which is preliminary data.</text>
</comment>
<evidence type="ECO:0000313" key="2">
    <source>
        <dbReference type="EMBL" id="RBW68702.1"/>
    </source>
</evidence>
<name>A0A366XRD9_9BACI</name>
<dbReference type="AlphaFoldDB" id="A0A366XRD9"/>
<accession>A0A366XRD9</accession>
<reference evidence="2 3" key="1">
    <citation type="submission" date="2018-07" db="EMBL/GenBank/DDBJ databases">
        <title>Lottiidibacillus patelloidae gen. nov., sp. nov., isolated from the intestinal tract of a marine limpet and the reclassification of B. taeanensis BH030017T, B. algicola KMM 3737T and B. hwajinpoensis SW-72T as genus Lottiidibacillus.</title>
        <authorList>
            <person name="Liu R."/>
            <person name="Huang Z."/>
        </authorList>
    </citation>
    <scope>NUCLEOTIDE SEQUENCE [LARGE SCALE GENOMIC DNA]</scope>
    <source>
        <strain evidence="2 3">BH030017</strain>
    </source>
</reference>
<dbReference type="OrthoDB" id="2966336at2"/>
<evidence type="ECO:0008006" key="4">
    <source>
        <dbReference type="Google" id="ProtNLM"/>
    </source>
</evidence>
<dbReference type="EMBL" id="QOCW01000017">
    <property type="protein sequence ID" value="RBW68702.1"/>
    <property type="molecule type" value="Genomic_DNA"/>
</dbReference>
<keyword evidence="1" id="KW-0732">Signal</keyword>
<evidence type="ECO:0000256" key="1">
    <source>
        <dbReference type="SAM" id="SignalP"/>
    </source>
</evidence>
<dbReference type="RefSeq" id="WP_113806929.1">
    <property type="nucleotide sequence ID" value="NZ_QOCW01000017.1"/>
</dbReference>
<feature type="signal peptide" evidence="1">
    <location>
        <begin position="1"/>
        <end position="26"/>
    </location>
</feature>
<sequence>MKIMCAFTLTAVLLLGACSPVEPPQAQSNDTTGVLDVGYNNQLNNEEELDEISDGGRGVQYSFDTNQNPHHYRNLSDKRFTISDDQDKIRALVNRTNFAKPTTVSIVGNHAWVNVTLTGNPSKAQRQNRIQELEQAIQQEVPRYRIHLRVNNN</sequence>
<proteinExistence type="predicted"/>
<protein>
    <recommendedName>
        <fullName evidence="4">Sporulation protein</fullName>
    </recommendedName>
</protein>
<gene>
    <name evidence="2" type="ORF">DS031_15215</name>
</gene>
<organism evidence="2 3">
    <name type="scientific">Bacillus taeanensis</name>
    <dbReference type="NCBI Taxonomy" id="273032"/>
    <lineage>
        <taxon>Bacteria</taxon>
        <taxon>Bacillati</taxon>
        <taxon>Bacillota</taxon>
        <taxon>Bacilli</taxon>
        <taxon>Bacillales</taxon>
        <taxon>Bacillaceae</taxon>
        <taxon>Bacillus</taxon>
    </lineage>
</organism>